<dbReference type="PANTHER" id="PTHR48081">
    <property type="entry name" value="AB HYDROLASE SUPERFAMILY PROTEIN C4A8.06C"/>
    <property type="match status" value="1"/>
</dbReference>
<dbReference type="Pfam" id="PF07859">
    <property type="entry name" value="Abhydrolase_3"/>
    <property type="match status" value="1"/>
</dbReference>
<dbReference type="AlphaFoldDB" id="A0A9Q8LA94"/>
<keyword evidence="1 3" id="KW-0378">Hydrolase</keyword>
<dbReference type="EMBL" id="CP090164">
    <property type="protein sequence ID" value="UJO13684.1"/>
    <property type="molecule type" value="Genomic_DNA"/>
</dbReference>
<reference evidence="3" key="1">
    <citation type="submission" date="2021-12" db="EMBL/GenBank/DDBJ databases">
        <authorList>
            <person name="Zaccaron A."/>
            <person name="Stergiopoulos I."/>
        </authorList>
    </citation>
    <scope>NUCLEOTIDE SEQUENCE</scope>
    <source>
        <strain evidence="3">Race5_Kim</strain>
    </source>
</reference>
<sequence>MATKSGLNPNVENGLTEAVLSTTYKGPGRLGDPNMKIFQDPRAHPKIVETLRAFGMDGSQPNPYADMSLEELSSDEQMAKSHTDTSTLYEVLPNDLPGDEDEPAVEQSTQTFESYDGVERKLHVFRPASQEGDLPCVVYFHGGGMVVLDTANKIHFRWCTSLAAQGVVAIAVDFRNVWSSKGSNPFPRGLNDCASAVQYISTHKTELKVSSIVLQGESGGANLALATTLKAKREGWVDQIAGVYAMAPYISNGYGWSDTRKLEELPSLYECEGYWLYTAMMAGMSRYYSGDDSENPLAWPYYASTDDCTGLPPHILSMDELDVLRDEGMAYARKLLAAGIEVTAQVNLGVVHASALIFRKLLPEVHNKAIRDIVSFSKSL</sequence>
<proteinExistence type="predicted"/>
<dbReference type="GeneID" id="71983731"/>
<evidence type="ECO:0000259" key="2">
    <source>
        <dbReference type="Pfam" id="PF07859"/>
    </source>
</evidence>
<gene>
    <name evidence="3" type="ORF">CLAFUR5_03853</name>
</gene>
<dbReference type="InterPro" id="IPR013094">
    <property type="entry name" value="AB_hydrolase_3"/>
</dbReference>
<evidence type="ECO:0000313" key="3">
    <source>
        <dbReference type="EMBL" id="UJO13684.1"/>
    </source>
</evidence>
<dbReference type="InterPro" id="IPR029058">
    <property type="entry name" value="AB_hydrolase_fold"/>
</dbReference>
<dbReference type="InterPro" id="IPR050300">
    <property type="entry name" value="GDXG_lipolytic_enzyme"/>
</dbReference>
<dbReference type="KEGG" id="ffu:CLAFUR5_03853"/>
<keyword evidence="4" id="KW-1185">Reference proteome</keyword>
<protein>
    <submittedName>
        <fullName evidence="3">Alpha/beta hydrolase</fullName>
    </submittedName>
</protein>
<dbReference type="OMA" id="GLQYYRR"/>
<dbReference type="RefSeq" id="XP_047758050.1">
    <property type="nucleotide sequence ID" value="XM_047903001.1"/>
</dbReference>
<dbReference type="SUPFAM" id="SSF53474">
    <property type="entry name" value="alpha/beta-Hydrolases"/>
    <property type="match status" value="1"/>
</dbReference>
<accession>A0A9Q8LA94</accession>
<evidence type="ECO:0000256" key="1">
    <source>
        <dbReference type="ARBA" id="ARBA00022801"/>
    </source>
</evidence>
<dbReference type="Gene3D" id="3.40.50.1820">
    <property type="entry name" value="alpha/beta hydrolase"/>
    <property type="match status" value="1"/>
</dbReference>
<evidence type="ECO:0000313" key="4">
    <source>
        <dbReference type="Proteomes" id="UP000756132"/>
    </source>
</evidence>
<dbReference type="OrthoDB" id="433474at2759"/>
<feature type="domain" description="Alpha/beta hydrolase fold-3" evidence="2">
    <location>
        <begin position="137"/>
        <end position="353"/>
    </location>
</feature>
<dbReference type="PANTHER" id="PTHR48081:SF8">
    <property type="entry name" value="ALPHA_BETA HYDROLASE FOLD-3 DOMAIN-CONTAINING PROTEIN-RELATED"/>
    <property type="match status" value="1"/>
</dbReference>
<dbReference type="GO" id="GO:0016787">
    <property type="term" value="F:hydrolase activity"/>
    <property type="evidence" value="ECO:0007669"/>
    <property type="project" value="UniProtKB-KW"/>
</dbReference>
<dbReference type="Proteomes" id="UP000756132">
    <property type="component" value="Chromosome 2"/>
</dbReference>
<organism evidence="3 4">
    <name type="scientific">Passalora fulva</name>
    <name type="common">Tomato leaf mold</name>
    <name type="synonym">Cladosporium fulvum</name>
    <dbReference type="NCBI Taxonomy" id="5499"/>
    <lineage>
        <taxon>Eukaryota</taxon>
        <taxon>Fungi</taxon>
        <taxon>Dikarya</taxon>
        <taxon>Ascomycota</taxon>
        <taxon>Pezizomycotina</taxon>
        <taxon>Dothideomycetes</taxon>
        <taxon>Dothideomycetidae</taxon>
        <taxon>Mycosphaerellales</taxon>
        <taxon>Mycosphaerellaceae</taxon>
        <taxon>Fulvia</taxon>
    </lineage>
</organism>
<name>A0A9Q8LA94_PASFU</name>
<reference evidence="3" key="2">
    <citation type="journal article" date="2022" name="Microb. Genom.">
        <title>A chromosome-scale genome assembly of the tomato pathogen Cladosporium fulvum reveals a compartmentalized genome architecture and the presence of a dispensable chromosome.</title>
        <authorList>
            <person name="Zaccaron A.Z."/>
            <person name="Chen L.H."/>
            <person name="Samaras A."/>
            <person name="Stergiopoulos I."/>
        </authorList>
    </citation>
    <scope>NUCLEOTIDE SEQUENCE</scope>
    <source>
        <strain evidence="3">Race5_Kim</strain>
    </source>
</reference>